<protein>
    <submittedName>
        <fullName evidence="2">Uncharacterized protein</fullName>
    </submittedName>
</protein>
<organism evidence="2 3">
    <name type="scientific">Phaseolus angularis</name>
    <name type="common">Azuki bean</name>
    <name type="synonym">Vigna angularis</name>
    <dbReference type="NCBI Taxonomy" id="3914"/>
    <lineage>
        <taxon>Eukaryota</taxon>
        <taxon>Viridiplantae</taxon>
        <taxon>Streptophyta</taxon>
        <taxon>Embryophyta</taxon>
        <taxon>Tracheophyta</taxon>
        <taxon>Spermatophyta</taxon>
        <taxon>Magnoliopsida</taxon>
        <taxon>eudicotyledons</taxon>
        <taxon>Gunneridae</taxon>
        <taxon>Pentapetalae</taxon>
        <taxon>rosids</taxon>
        <taxon>fabids</taxon>
        <taxon>Fabales</taxon>
        <taxon>Fabaceae</taxon>
        <taxon>Papilionoideae</taxon>
        <taxon>50 kb inversion clade</taxon>
        <taxon>NPAAA clade</taxon>
        <taxon>indigoferoid/millettioid clade</taxon>
        <taxon>Phaseoleae</taxon>
        <taxon>Vigna</taxon>
    </lineage>
</organism>
<reference evidence="2 3" key="1">
    <citation type="submission" date="2020-05" db="EMBL/GenBank/DDBJ databases">
        <title>Vigna angularis (adzuki bean) Var. LongXiaoDou No. 4 denovo assembly.</title>
        <authorList>
            <person name="Xiang H."/>
        </authorList>
    </citation>
    <scope>NUCLEOTIDE SEQUENCE [LARGE SCALE GENOMIC DNA]</scope>
    <source>
        <tissue evidence="2">Leaf</tissue>
    </source>
</reference>
<dbReference type="EMBL" id="JABFOF010000006">
    <property type="protein sequence ID" value="KAG2395895.1"/>
    <property type="molecule type" value="Genomic_DNA"/>
</dbReference>
<feature type="region of interest" description="Disordered" evidence="1">
    <location>
        <begin position="44"/>
        <end position="91"/>
    </location>
</feature>
<sequence>MCIVMKPNIGRPMAGLKPSDEWLMQTWLELLHNQERERRASREFRLREWRSHGGPTTLEASDGSGAGEKDDQGKETKPKKDQEEEESAAESVAEQVQDLLWYHIKLKPKVMCTVMKPNIGRPMAGLKPSDEWLMQTWLELLHNQERERRASREFRLREWRSHGGPAALEASDGSGAGEKDDQEKETICVRTMEKSAVYLDKCCPVMECKQSSEARYLALSQQS</sequence>
<evidence type="ECO:0000256" key="1">
    <source>
        <dbReference type="SAM" id="MobiDB-lite"/>
    </source>
</evidence>
<evidence type="ECO:0000313" key="2">
    <source>
        <dbReference type="EMBL" id="KAG2395895.1"/>
    </source>
</evidence>
<comment type="caution">
    <text evidence="2">The sequence shown here is derived from an EMBL/GenBank/DDBJ whole genome shotgun (WGS) entry which is preliminary data.</text>
</comment>
<gene>
    <name evidence="2" type="ORF">HKW66_Vig0067290</name>
</gene>
<evidence type="ECO:0000313" key="3">
    <source>
        <dbReference type="Proteomes" id="UP000743370"/>
    </source>
</evidence>
<dbReference type="Proteomes" id="UP000743370">
    <property type="component" value="Unassembled WGS sequence"/>
</dbReference>
<feature type="compositionally biased region" description="Basic and acidic residues" evidence="1">
    <location>
        <begin position="67"/>
        <end position="82"/>
    </location>
</feature>
<dbReference type="AlphaFoldDB" id="A0A8T0KCE7"/>
<accession>A0A8T0KCE7</accession>
<proteinExistence type="predicted"/>
<name>A0A8T0KCE7_PHAAN</name>